<keyword evidence="3" id="KW-1003">Cell membrane</keyword>
<dbReference type="EMBL" id="JAXOFX010000009">
    <property type="protein sequence ID" value="MDZ5472857.1"/>
    <property type="molecule type" value="Genomic_DNA"/>
</dbReference>
<evidence type="ECO:0000256" key="7">
    <source>
        <dbReference type="SAM" id="Phobius"/>
    </source>
</evidence>
<feature type="transmembrane region" description="Helical" evidence="7">
    <location>
        <begin position="70"/>
        <end position="91"/>
    </location>
</feature>
<comment type="similarity">
    <text evidence="2">Belongs to the DoxX family.</text>
</comment>
<evidence type="ECO:0000256" key="2">
    <source>
        <dbReference type="ARBA" id="ARBA00006679"/>
    </source>
</evidence>
<dbReference type="Proteomes" id="UP001290455">
    <property type="component" value="Unassembled WGS sequence"/>
</dbReference>
<evidence type="ECO:0000313" key="8">
    <source>
        <dbReference type="EMBL" id="MDZ5472857.1"/>
    </source>
</evidence>
<accession>A0ABU5J0D3</accession>
<gene>
    <name evidence="8" type="ORF">SM124_14080</name>
</gene>
<evidence type="ECO:0000256" key="6">
    <source>
        <dbReference type="ARBA" id="ARBA00023136"/>
    </source>
</evidence>
<evidence type="ECO:0000313" key="9">
    <source>
        <dbReference type="Proteomes" id="UP001290455"/>
    </source>
</evidence>
<keyword evidence="9" id="KW-1185">Reference proteome</keyword>
<name>A0ABU5J0D3_9BACI</name>
<dbReference type="Pfam" id="PF07681">
    <property type="entry name" value="DoxX"/>
    <property type="match status" value="1"/>
</dbReference>
<feature type="transmembrane region" description="Helical" evidence="7">
    <location>
        <begin position="103"/>
        <end position="121"/>
    </location>
</feature>
<comment type="caution">
    <text evidence="8">The sequence shown here is derived from an EMBL/GenBank/DDBJ whole genome shotgun (WGS) entry which is preliminary data.</text>
</comment>
<dbReference type="RefSeq" id="WP_322447157.1">
    <property type="nucleotide sequence ID" value="NZ_JAXOFX010000009.1"/>
</dbReference>
<evidence type="ECO:0000256" key="3">
    <source>
        <dbReference type="ARBA" id="ARBA00022475"/>
    </source>
</evidence>
<feature type="transmembrane region" description="Helical" evidence="7">
    <location>
        <begin position="12"/>
        <end position="30"/>
    </location>
</feature>
<dbReference type="InterPro" id="IPR051907">
    <property type="entry name" value="DoxX-like_oxidoreductase"/>
</dbReference>
<evidence type="ECO:0000256" key="5">
    <source>
        <dbReference type="ARBA" id="ARBA00022989"/>
    </source>
</evidence>
<keyword evidence="6 7" id="KW-0472">Membrane</keyword>
<keyword evidence="5 7" id="KW-1133">Transmembrane helix</keyword>
<proteinExistence type="inferred from homology"/>
<evidence type="ECO:0000256" key="4">
    <source>
        <dbReference type="ARBA" id="ARBA00022692"/>
    </source>
</evidence>
<evidence type="ECO:0000256" key="1">
    <source>
        <dbReference type="ARBA" id="ARBA00004651"/>
    </source>
</evidence>
<sequence>MNNGLFIAGRILMGAVFAYMGFYKIINWGATTAWMDMKGLPFISFLLVIAIVIELGGGILLILGYKTKIIATIIALFLIPTTFIFHNFWALPPEMKASEFLSFLQNITIIGGLLVVSTGLVNKEVSRG</sequence>
<dbReference type="PANTHER" id="PTHR33452">
    <property type="entry name" value="OXIDOREDUCTASE CATD-RELATED"/>
    <property type="match status" value="1"/>
</dbReference>
<organism evidence="8 9">
    <name type="scientific">Robertmurraya mangrovi</name>
    <dbReference type="NCBI Taxonomy" id="3098077"/>
    <lineage>
        <taxon>Bacteria</taxon>
        <taxon>Bacillati</taxon>
        <taxon>Bacillota</taxon>
        <taxon>Bacilli</taxon>
        <taxon>Bacillales</taxon>
        <taxon>Bacillaceae</taxon>
        <taxon>Robertmurraya</taxon>
    </lineage>
</organism>
<protein>
    <submittedName>
        <fullName evidence="8">DoxX family protein</fullName>
    </submittedName>
</protein>
<dbReference type="InterPro" id="IPR032808">
    <property type="entry name" value="DoxX"/>
</dbReference>
<reference evidence="8 9" key="1">
    <citation type="submission" date="2023-11" db="EMBL/GenBank/DDBJ databases">
        <title>Bacillus jintuensis, isolated from a mudflat on the Beibu Gulf coast.</title>
        <authorList>
            <person name="Li M."/>
        </authorList>
    </citation>
    <scope>NUCLEOTIDE SEQUENCE [LARGE SCALE GENOMIC DNA]</scope>
    <source>
        <strain evidence="8 9">31A1R</strain>
    </source>
</reference>
<dbReference type="PANTHER" id="PTHR33452:SF1">
    <property type="entry name" value="INNER MEMBRANE PROTEIN YPHA-RELATED"/>
    <property type="match status" value="1"/>
</dbReference>
<feature type="transmembrane region" description="Helical" evidence="7">
    <location>
        <begin position="42"/>
        <end position="63"/>
    </location>
</feature>
<keyword evidence="4 7" id="KW-0812">Transmembrane</keyword>
<comment type="subcellular location">
    <subcellularLocation>
        <location evidence="1">Cell membrane</location>
        <topology evidence="1">Multi-pass membrane protein</topology>
    </subcellularLocation>
</comment>